<feature type="binding site" evidence="13">
    <location>
        <begin position="75"/>
        <end position="76"/>
    </location>
    <ligand>
        <name>pyridoxal 5'-phosphate</name>
        <dbReference type="ChEBI" id="CHEBI:597326"/>
    </ligand>
</feature>
<evidence type="ECO:0000256" key="13">
    <source>
        <dbReference type="HAMAP-Rule" id="MF_00331"/>
    </source>
</evidence>
<keyword evidence="5 13" id="KW-0808">Transferase</keyword>
<dbReference type="InterPro" id="IPR020578">
    <property type="entry name" value="Aminotrans_V_PyrdxlP_BS"/>
</dbReference>
<dbReference type="NCBIfam" id="NF002806">
    <property type="entry name" value="PRK02948.1"/>
    <property type="match status" value="1"/>
</dbReference>
<accession>A0A0C1ZF26</accession>
<proteinExistence type="inferred from homology"/>
<evidence type="ECO:0000256" key="3">
    <source>
        <dbReference type="ARBA" id="ARBA00006490"/>
    </source>
</evidence>
<dbReference type="EMBL" id="JMCC02000041">
    <property type="protein sequence ID" value="KIG16229.1"/>
    <property type="molecule type" value="Genomic_DNA"/>
</dbReference>
<dbReference type="PROSITE" id="PS00595">
    <property type="entry name" value="AA_TRANSFER_CLASS_5"/>
    <property type="match status" value="1"/>
</dbReference>
<comment type="cofactor">
    <cofactor evidence="1 13 14">
        <name>pyridoxal 5'-phosphate</name>
        <dbReference type="ChEBI" id="CHEBI:597326"/>
    </cofactor>
</comment>
<dbReference type="GO" id="GO:0051537">
    <property type="term" value="F:2 iron, 2 sulfur cluster binding"/>
    <property type="evidence" value="ECO:0007669"/>
    <property type="project" value="UniProtKB-UniRule"/>
</dbReference>
<dbReference type="GO" id="GO:0030170">
    <property type="term" value="F:pyridoxal phosphate binding"/>
    <property type="evidence" value="ECO:0007669"/>
    <property type="project" value="UniProtKB-UniRule"/>
</dbReference>
<dbReference type="InterPro" id="IPR015421">
    <property type="entry name" value="PyrdxlP-dep_Trfase_major"/>
</dbReference>
<dbReference type="InterPro" id="IPR015422">
    <property type="entry name" value="PyrdxlP-dep_Trfase_small"/>
</dbReference>
<dbReference type="NCBIfam" id="NF010611">
    <property type="entry name" value="PRK14012.1"/>
    <property type="match status" value="1"/>
</dbReference>
<organism evidence="16 17">
    <name type="scientific">Enhygromyxa salina</name>
    <dbReference type="NCBI Taxonomy" id="215803"/>
    <lineage>
        <taxon>Bacteria</taxon>
        <taxon>Pseudomonadati</taxon>
        <taxon>Myxococcota</taxon>
        <taxon>Polyangia</taxon>
        <taxon>Nannocystales</taxon>
        <taxon>Nannocystaceae</taxon>
        <taxon>Enhygromyxa</taxon>
    </lineage>
</organism>
<dbReference type="GO" id="GO:1990221">
    <property type="term" value="C:L-cysteine desulfurase complex"/>
    <property type="evidence" value="ECO:0007669"/>
    <property type="project" value="UniProtKB-ARBA"/>
</dbReference>
<dbReference type="PIRSF" id="PIRSF005572">
    <property type="entry name" value="NifS"/>
    <property type="match status" value="1"/>
</dbReference>
<feature type="binding site" evidence="13">
    <location>
        <position position="183"/>
    </location>
    <ligand>
        <name>pyridoxal 5'-phosphate</name>
        <dbReference type="ChEBI" id="CHEBI:597326"/>
    </ligand>
</feature>
<evidence type="ECO:0000259" key="15">
    <source>
        <dbReference type="Pfam" id="PF00266"/>
    </source>
</evidence>
<comment type="subcellular location">
    <subcellularLocation>
        <location evidence="13">Cytoplasm</location>
    </subcellularLocation>
</comment>
<evidence type="ECO:0000256" key="9">
    <source>
        <dbReference type="ARBA" id="ARBA00023004"/>
    </source>
</evidence>
<comment type="function">
    <text evidence="13">Master enzyme that delivers sulfur to a number of partners involved in Fe-S cluster assembly, tRNA modification or cofactor biosynthesis. Catalyzes the removal of elemental sulfur atoms from cysteine to produce alanine. Functions as a sulfur delivery protein for Fe-S cluster synthesis onto IscU, an Fe-S scaffold assembly protein, as well as other S acceptor proteins.</text>
</comment>
<dbReference type="PANTHER" id="PTHR11601:SF34">
    <property type="entry name" value="CYSTEINE DESULFURASE"/>
    <property type="match status" value="1"/>
</dbReference>
<dbReference type="InterPro" id="IPR015424">
    <property type="entry name" value="PyrdxlP-dep_Trfase"/>
</dbReference>
<evidence type="ECO:0000256" key="8">
    <source>
        <dbReference type="ARBA" id="ARBA00022898"/>
    </source>
</evidence>
<evidence type="ECO:0000256" key="11">
    <source>
        <dbReference type="ARBA" id="ARBA00050776"/>
    </source>
</evidence>
<dbReference type="GO" id="GO:0046872">
    <property type="term" value="F:metal ion binding"/>
    <property type="evidence" value="ECO:0007669"/>
    <property type="project" value="UniProtKB-KW"/>
</dbReference>
<dbReference type="NCBIfam" id="TIGR02006">
    <property type="entry name" value="IscS"/>
    <property type="match status" value="1"/>
</dbReference>
<dbReference type="GO" id="GO:0044571">
    <property type="term" value="P:[2Fe-2S] cluster assembly"/>
    <property type="evidence" value="ECO:0007669"/>
    <property type="project" value="UniProtKB-UniRule"/>
</dbReference>
<name>A0A0C1ZF26_9BACT</name>
<feature type="binding site" evidence="13">
    <location>
        <position position="155"/>
    </location>
    <ligand>
        <name>pyridoxal 5'-phosphate</name>
        <dbReference type="ChEBI" id="CHEBI:597326"/>
    </ligand>
</feature>
<dbReference type="InterPro" id="IPR010240">
    <property type="entry name" value="Cys_deSase_IscS"/>
</dbReference>
<dbReference type="HAMAP" id="MF_00331">
    <property type="entry name" value="Cys_desulf_IscS"/>
    <property type="match status" value="1"/>
</dbReference>
<comment type="caution">
    <text evidence="16">The sequence shown here is derived from an EMBL/GenBank/DDBJ whole genome shotgun (WGS) entry which is preliminary data.</text>
</comment>
<dbReference type="Gene3D" id="3.40.640.10">
    <property type="entry name" value="Type I PLP-dependent aspartate aminotransferase-like (Major domain)"/>
    <property type="match status" value="1"/>
</dbReference>
<dbReference type="PANTHER" id="PTHR11601">
    <property type="entry name" value="CYSTEINE DESULFURYLASE FAMILY MEMBER"/>
    <property type="match status" value="1"/>
</dbReference>
<comment type="catalytic activity">
    <reaction evidence="11 13">
        <text>(sulfur carrier)-H + L-cysteine = (sulfur carrier)-SH + L-alanine</text>
        <dbReference type="Rhea" id="RHEA:43892"/>
        <dbReference type="Rhea" id="RHEA-COMP:14737"/>
        <dbReference type="Rhea" id="RHEA-COMP:14739"/>
        <dbReference type="ChEBI" id="CHEBI:29917"/>
        <dbReference type="ChEBI" id="CHEBI:35235"/>
        <dbReference type="ChEBI" id="CHEBI:57972"/>
        <dbReference type="ChEBI" id="CHEBI:64428"/>
        <dbReference type="EC" id="2.8.1.7"/>
    </reaction>
</comment>
<keyword evidence="9 13" id="KW-0408">Iron</keyword>
<dbReference type="Pfam" id="PF00266">
    <property type="entry name" value="Aminotran_5"/>
    <property type="match status" value="1"/>
</dbReference>
<comment type="pathway">
    <text evidence="2 13">Cofactor biosynthesis; iron-sulfur cluster biosynthesis.</text>
</comment>
<dbReference type="GO" id="GO:0031071">
    <property type="term" value="F:cysteine desulfurase activity"/>
    <property type="evidence" value="ECO:0007669"/>
    <property type="project" value="UniProtKB-UniRule"/>
</dbReference>
<feature type="modified residue" description="N6-(pyridoxal phosphate)lysine" evidence="13">
    <location>
        <position position="206"/>
    </location>
</feature>
<comment type="similarity">
    <text evidence="3 13">Belongs to the class-V pyridoxal-phosphate-dependent aminotransferase family. NifS/IscS subfamily.</text>
</comment>
<feature type="domain" description="Aminotransferase class V" evidence="15">
    <location>
        <begin position="7"/>
        <end position="371"/>
    </location>
</feature>
<keyword evidence="7 13" id="KW-0479">Metal-binding</keyword>
<dbReference type="FunFam" id="3.90.1150.10:FF:000002">
    <property type="entry name" value="Cysteine desulfurase IscS"/>
    <property type="match status" value="1"/>
</dbReference>
<evidence type="ECO:0000256" key="5">
    <source>
        <dbReference type="ARBA" id="ARBA00022679"/>
    </source>
</evidence>
<dbReference type="Gene3D" id="3.90.1150.10">
    <property type="entry name" value="Aspartate Aminotransferase, domain 1"/>
    <property type="match status" value="1"/>
</dbReference>
<keyword evidence="6 13" id="KW-0001">2Fe-2S</keyword>
<evidence type="ECO:0000313" key="16">
    <source>
        <dbReference type="EMBL" id="KIG16229.1"/>
    </source>
</evidence>
<evidence type="ECO:0000256" key="14">
    <source>
        <dbReference type="RuleBase" id="RU004504"/>
    </source>
</evidence>
<dbReference type="UniPathway" id="UPA00266"/>
<dbReference type="InterPro" id="IPR000192">
    <property type="entry name" value="Aminotrans_V_dom"/>
</dbReference>
<evidence type="ECO:0000256" key="6">
    <source>
        <dbReference type="ARBA" id="ARBA00022714"/>
    </source>
</evidence>
<sequence>MSIETPIYMDYAATCPVDERVVAQMLPYFTTHFGNSASRTHQFGWVAEEAVDKARERVAALINANEKEITFTSGATEANNLAIKGVAEFLEGKGNHIITCVTEHKAVIDTCKYLERHGCEVTWLGVGTDGMIDLDELERAFRPETILVSIMAANNETGVVQELAKIGALCHARKVLFHTDAVQAYGKIPLDVDAMHIDLMSISAHKIYGPKGVGALYVRRRRPRVRIAPQIHGGGHERGNRSGTLAVPLIVGFGAAAEIAAQDMAADTERILGLREHMRERLTQEIPEAIVNGTLAHHLPGTLNISFAYVEGESLLMGLKGIAVSSGSACTSASLEPSYVLRAMGLNDELAHSSLRMTIGRYTTREEVDYVVDRIRENVERLRAMSPLWEMVQEGIDLASIEWTAH</sequence>
<keyword evidence="13" id="KW-0963">Cytoplasm</keyword>
<dbReference type="AlphaFoldDB" id="A0A0C1ZF26"/>
<dbReference type="EC" id="2.8.1.7" evidence="4 13"/>
<dbReference type="Proteomes" id="UP000031599">
    <property type="component" value="Unassembled WGS sequence"/>
</dbReference>
<feature type="binding site" description="via persulfide group" evidence="13">
    <location>
        <position position="330"/>
    </location>
    <ligand>
        <name>[2Fe-2S] cluster</name>
        <dbReference type="ChEBI" id="CHEBI:190135"/>
        <note>ligand shared with IscU</note>
    </ligand>
</feature>
<feature type="active site" description="Cysteine persulfide intermediate" evidence="13">
    <location>
        <position position="330"/>
    </location>
</feature>
<evidence type="ECO:0000313" key="17">
    <source>
        <dbReference type="Proteomes" id="UP000031599"/>
    </source>
</evidence>
<dbReference type="InterPro" id="IPR016454">
    <property type="entry name" value="Cysteine_dSase"/>
</dbReference>
<dbReference type="SUPFAM" id="SSF53383">
    <property type="entry name" value="PLP-dependent transferases"/>
    <property type="match status" value="1"/>
</dbReference>
<keyword evidence="8 13" id="KW-0663">Pyridoxal phosphate</keyword>
<dbReference type="RefSeq" id="WP_052550143.1">
    <property type="nucleotide sequence ID" value="NZ_JMCC02000041.1"/>
</dbReference>
<gene>
    <name evidence="13" type="primary">iscS</name>
    <name evidence="16" type="ORF">DB30_04841</name>
</gene>
<evidence type="ECO:0000256" key="7">
    <source>
        <dbReference type="ARBA" id="ARBA00022723"/>
    </source>
</evidence>
<evidence type="ECO:0000256" key="4">
    <source>
        <dbReference type="ARBA" id="ARBA00012239"/>
    </source>
</evidence>
<keyword evidence="10 13" id="KW-0411">Iron-sulfur</keyword>
<reference evidence="16 17" key="1">
    <citation type="submission" date="2014-12" db="EMBL/GenBank/DDBJ databases">
        <title>Genome assembly of Enhygromyxa salina DSM 15201.</title>
        <authorList>
            <person name="Sharma G."/>
            <person name="Subramanian S."/>
        </authorList>
    </citation>
    <scope>NUCLEOTIDE SEQUENCE [LARGE SCALE GENOMIC DNA]</scope>
    <source>
        <strain evidence="16 17">DSM 15201</strain>
    </source>
</reference>
<comment type="subunit">
    <text evidence="13">Homodimer. Forms a heterotetramer with IscU, interacts with other sulfur acceptors.</text>
</comment>
<evidence type="ECO:0000256" key="2">
    <source>
        <dbReference type="ARBA" id="ARBA00005151"/>
    </source>
</evidence>
<feature type="binding site" evidence="13">
    <location>
        <position position="244"/>
    </location>
    <ligand>
        <name>pyridoxal 5'-phosphate</name>
        <dbReference type="ChEBI" id="CHEBI:597326"/>
    </ligand>
</feature>
<evidence type="ECO:0000256" key="1">
    <source>
        <dbReference type="ARBA" id="ARBA00001933"/>
    </source>
</evidence>
<feature type="binding site" evidence="13">
    <location>
        <begin position="203"/>
        <end position="205"/>
    </location>
    <ligand>
        <name>pyridoxal 5'-phosphate</name>
        <dbReference type="ChEBI" id="CHEBI:597326"/>
    </ligand>
</feature>
<evidence type="ECO:0000256" key="10">
    <source>
        <dbReference type="ARBA" id="ARBA00023014"/>
    </source>
</evidence>
<dbReference type="FunFam" id="3.40.640.10:FF:000003">
    <property type="entry name" value="Cysteine desulfurase IscS"/>
    <property type="match status" value="1"/>
</dbReference>
<protein>
    <recommendedName>
        <fullName evidence="12 13">Cysteine desulfurase IscS</fullName>
        <ecNumber evidence="4 13">2.8.1.7</ecNumber>
    </recommendedName>
</protein>
<evidence type="ECO:0000256" key="12">
    <source>
        <dbReference type="ARBA" id="ARBA00072125"/>
    </source>
</evidence>